<dbReference type="EMBL" id="DXGI01000366">
    <property type="protein sequence ID" value="HIW79410.1"/>
    <property type="molecule type" value="Genomic_DNA"/>
</dbReference>
<feature type="non-terminal residue" evidence="2">
    <location>
        <position position="1"/>
    </location>
</feature>
<dbReference type="Proteomes" id="UP000824264">
    <property type="component" value="Unassembled WGS sequence"/>
</dbReference>
<reference evidence="2" key="2">
    <citation type="submission" date="2021-04" db="EMBL/GenBank/DDBJ databases">
        <authorList>
            <person name="Gilroy R."/>
        </authorList>
    </citation>
    <scope>NUCLEOTIDE SEQUENCE</scope>
    <source>
        <strain evidence="2">ChiSxjej5B17-1746</strain>
    </source>
</reference>
<keyword evidence="1" id="KW-0233">DNA recombination</keyword>
<evidence type="ECO:0000313" key="2">
    <source>
        <dbReference type="EMBL" id="HIW79410.1"/>
    </source>
</evidence>
<dbReference type="Gene3D" id="1.10.443.10">
    <property type="entry name" value="Intergrase catalytic core"/>
    <property type="match status" value="1"/>
</dbReference>
<evidence type="ECO:0008006" key="4">
    <source>
        <dbReference type="Google" id="ProtNLM"/>
    </source>
</evidence>
<organism evidence="2 3">
    <name type="scientific">Candidatus Bilophila faecipullorum</name>
    <dbReference type="NCBI Taxonomy" id="2838482"/>
    <lineage>
        <taxon>Bacteria</taxon>
        <taxon>Pseudomonadati</taxon>
        <taxon>Thermodesulfobacteriota</taxon>
        <taxon>Desulfovibrionia</taxon>
        <taxon>Desulfovibrionales</taxon>
        <taxon>Desulfovibrionaceae</taxon>
        <taxon>Bilophila</taxon>
    </lineage>
</organism>
<protein>
    <recommendedName>
        <fullName evidence="4">Site-specific integrase</fullName>
    </recommendedName>
</protein>
<dbReference type="GO" id="GO:0015074">
    <property type="term" value="P:DNA integration"/>
    <property type="evidence" value="ECO:0007669"/>
    <property type="project" value="InterPro"/>
</dbReference>
<comment type="caution">
    <text evidence="2">The sequence shown here is derived from an EMBL/GenBank/DDBJ whole genome shotgun (WGS) entry which is preliminary data.</text>
</comment>
<evidence type="ECO:0000256" key="1">
    <source>
        <dbReference type="ARBA" id="ARBA00023172"/>
    </source>
</evidence>
<sequence length="70" mass="8001">AHSLRHFMATHFDDPHRAQKVLGHKNLRTTEIYLHDLGVDRKAAGIFESITNEITNGKSSTNEKRAYLLQ</sequence>
<evidence type="ECO:0000313" key="3">
    <source>
        <dbReference type="Proteomes" id="UP000824264"/>
    </source>
</evidence>
<gene>
    <name evidence="2" type="ORF">H9874_09755</name>
</gene>
<reference evidence="2" key="1">
    <citation type="journal article" date="2021" name="PeerJ">
        <title>Extensive microbial diversity within the chicken gut microbiome revealed by metagenomics and culture.</title>
        <authorList>
            <person name="Gilroy R."/>
            <person name="Ravi A."/>
            <person name="Getino M."/>
            <person name="Pursley I."/>
            <person name="Horton D.L."/>
            <person name="Alikhan N.F."/>
            <person name="Baker D."/>
            <person name="Gharbi K."/>
            <person name="Hall N."/>
            <person name="Watson M."/>
            <person name="Adriaenssens E.M."/>
            <person name="Foster-Nyarko E."/>
            <person name="Jarju S."/>
            <person name="Secka A."/>
            <person name="Antonio M."/>
            <person name="Oren A."/>
            <person name="Chaudhuri R.R."/>
            <person name="La Ragione R."/>
            <person name="Hildebrand F."/>
            <person name="Pallen M.J."/>
        </authorList>
    </citation>
    <scope>NUCLEOTIDE SEQUENCE</scope>
    <source>
        <strain evidence="2">ChiSxjej5B17-1746</strain>
    </source>
</reference>
<dbReference type="InterPro" id="IPR011010">
    <property type="entry name" value="DNA_brk_join_enz"/>
</dbReference>
<accession>A0A9D1UAM5</accession>
<dbReference type="AlphaFoldDB" id="A0A9D1UAM5"/>
<dbReference type="SUPFAM" id="SSF56349">
    <property type="entry name" value="DNA breaking-rejoining enzymes"/>
    <property type="match status" value="1"/>
</dbReference>
<dbReference type="GO" id="GO:0006310">
    <property type="term" value="P:DNA recombination"/>
    <property type="evidence" value="ECO:0007669"/>
    <property type="project" value="UniProtKB-KW"/>
</dbReference>
<name>A0A9D1UAM5_9BACT</name>
<proteinExistence type="predicted"/>
<dbReference type="GO" id="GO:0003677">
    <property type="term" value="F:DNA binding"/>
    <property type="evidence" value="ECO:0007669"/>
    <property type="project" value="InterPro"/>
</dbReference>
<dbReference type="InterPro" id="IPR013762">
    <property type="entry name" value="Integrase-like_cat_sf"/>
</dbReference>